<gene>
    <name evidence="5" type="ORF">ACFQ4Y_14485</name>
</gene>
<proteinExistence type="predicted"/>
<dbReference type="SUPFAM" id="SSF46894">
    <property type="entry name" value="C-terminal effector domain of the bipartite response regulators"/>
    <property type="match status" value="1"/>
</dbReference>
<evidence type="ECO:0000256" key="2">
    <source>
        <dbReference type="ARBA" id="ARBA00023125"/>
    </source>
</evidence>
<dbReference type="Pfam" id="PF00196">
    <property type="entry name" value="GerE"/>
    <property type="match status" value="1"/>
</dbReference>
<dbReference type="CDD" id="cd06170">
    <property type="entry name" value="LuxR_C_like"/>
    <property type="match status" value="1"/>
</dbReference>
<feature type="domain" description="HTH luxR-type" evidence="4">
    <location>
        <begin position="334"/>
        <end position="399"/>
    </location>
</feature>
<sequence>MQIPAFLTTPLIPHHELQQLMNTIYSGYPEALANWKVKLSILHGSEEEKRSIHELFQFLMRNIGMLPSQSEEFEKKFLHLLRRRRAVLDNSRVILTLGIFEEIIMGLLWKDPHLSEIHTYYRWLHSLILFLTFSVYQEECTKNTDYSGDGTVPDPAGNPDIHSMPSLWQTILRFDELLLTSRSLEELLTDSVRFIVENTQYHRGALFWYSSVTRTVEGIYSYQVDLTKVRQVRALESNIPGIAWAIRETRPIYLQDAKLFFPLYYVKQFRLTSLLACTLYGENKQPAGFLLLDQDGEPFDHPDAKGLRLLEFLIARVSMVLRVKLYESTPLSPRPPASKLLTRREQELLQMIAYGYSTKHIGELLHISEHTAAEYAQTTLKKLNAKNRSEAVAKGFRLGIIQ</sequence>
<dbReference type="InterPro" id="IPR036388">
    <property type="entry name" value="WH-like_DNA-bd_sf"/>
</dbReference>
<dbReference type="EMBL" id="JBHTNU010000018">
    <property type="protein sequence ID" value="MFD1428112.1"/>
    <property type="molecule type" value="Genomic_DNA"/>
</dbReference>
<dbReference type="Gene3D" id="1.10.10.10">
    <property type="entry name" value="Winged helix-like DNA-binding domain superfamily/Winged helix DNA-binding domain"/>
    <property type="match status" value="1"/>
</dbReference>
<evidence type="ECO:0000313" key="6">
    <source>
        <dbReference type="Proteomes" id="UP001597282"/>
    </source>
</evidence>
<accession>A0ABW4CBI2</accession>
<reference evidence="6" key="1">
    <citation type="journal article" date="2019" name="Int. J. Syst. Evol. Microbiol.">
        <title>The Global Catalogue of Microorganisms (GCM) 10K type strain sequencing project: providing services to taxonomists for standard genome sequencing and annotation.</title>
        <authorList>
            <consortium name="The Broad Institute Genomics Platform"/>
            <consortium name="The Broad Institute Genome Sequencing Center for Infectious Disease"/>
            <person name="Wu L."/>
            <person name="Ma J."/>
        </authorList>
    </citation>
    <scope>NUCLEOTIDE SEQUENCE [LARGE SCALE GENOMIC DNA]</scope>
    <source>
        <strain evidence="6">S1</strain>
    </source>
</reference>
<dbReference type="InterPro" id="IPR029016">
    <property type="entry name" value="GAF-like_dom_sf"/>
</dbReference>
<keyword evidence="6" id="KW-1185">Reference proteome</keyword>
<evidence type="ECO:0000313" key="5">
    <source>
        <dbReference type="EMBL" id="MFD1428112.1"/>
    </source>
</evidence>
<keyword evidence="3" id="KW-0804">Transcription</keyword>
<dbReference type="PANTHER" id="PTHR44688">
    <property type="entry name" value="DNA-BINDING TRANSCRIPTIONAL ACTIVATOR DEVR_DOSR"/>
    <property type="match status" value="1"/>
</dbReference>
<dbReference type="PANTHER" id="PTHR44688:SF16">
    <property type="entry name" value="DNA-BINDING TRANSCRIPTIONAL ACTIVATOR DEVR_DOSR"/>
    <property type="match status" value="1"/>
</dbReference>
<dbReference type="SMART" id="SM00421">
    <property type="entry name" value="HTH_LUXR"/>
    <property type="match status" value="1"/>
</dbReference>
<dbReference type="PROSITE" id="PS50043">
    <property type="entry name" value="HTH_LUXR_2"/>
    <property type="match status" value="1"/>
</dbReference>
<organism evidence="5 6">
    <name type="scientific">Kroppenstedtia sanguinis</name>
    <dbReference type="NCBI Taxonomy" id="1380684"/>
    <lineage>
        <taxon>Bacteria</taxon>
        <taxon>Bacillati</taxon>
        <taxon>Bacillota</taxon>
        <taxon>Bacilli</taxon>
        <taxon>Bacillales</taxon>
        <taxon>Thermoactinomycetaceae</taxon>
        <taxon>Kroppenstedtia</taxon>
    </lineage>
</organism>
<dbReference type="InterPro" id="IPR000792">
    <property type="entry name" value="Tscrpt_reg_LuxR_C"/>
</dbReference>
<keyword evidence="2" id="KW-0238">DNA-binding</keyword>
<keyword evidence="1" id="KW-0805">Transcription regulation</keyword>
<dbReference type="InterPro" id="IPR003018">
    <property type="entry name" value="GAF"/>
</dbReference>
<comment type="caution">
    <text evidence="5">The sequence shown here is derived from an EMBL/GenBank/DDBJ whole genome shotgun (WGS) entry which is preliminary data.</text>
</comment>
<dbReference type="PRINTS" id="PR00038">
    <property type="entry name" value="HTHLUXR"/>
</dbReference>
<dbReference type="Proteomes" id="UP001597282">
    <property type="component" value="Unassembled WGS sequence"/>
</dbReference>
<protein>
    <submittedName>
        <fullName evidence="5">LuxR C-terminal-related transcriptional regulator</fullName>
    </submittedName>
</protein>
<dbReference type="Pfam" id="PF01590">
    <property type="entry name" value="GAF"/>
    <property type="match status" value="1"/>
</dbReference>
<dbReference type="RefSeq" id="WP_380166717.1">
    <property type="nucleotide sequence ID" value="NZ_JBHTNU010000018.1"/>
</dbReference>
<dbReference type="Gene3D" id="3.30.450.40">
    <property type="match status" value="1"/>
</dbReference>
<dbReference type="InterPro" id="IPR016032">
    <property type="entry name" value="Sig_transdc_resp-reg_C-effctor"/>
</dbReference>
<name>A0ABW4CBI2_9BACL</name>
<evidence type="ECO:0000259" key="4">
    <source>
        <dbReference type="PROSITE" id="PS50043"/>
    </source>
</evidence>
<evidence type="ECO:0000256" key="1">
    <source>
        <dbReference type="ARBA" id="ARBA00023015"/>
    </source>
</evidence>
<dbReference type="SUPFAM" id="SSF55781">
    <property type="entry name" value="GAF domain-like"/>
    <property type="match status" value="1"/>
</dbReference>
<evidence type="ECO:0000256" key="3">
    <source>
        <dbReference type="ARBA" id="ARBA00023163"/>
    </source>
</evidence>